<gene>
    <name evidence="7" type="ORF">SAMN05421721_11529</name>
</gene>
<evidence type="ECO:0000256" key="3">
    <source>
        <dbReference type="ARBA" id="ARBA00022989"/>
    </source>
</evidence>
<evidence type="ECO:0000256" key="1">
    <source>
        <dbReference type="ARBA" id="ARBA00004141"/>
    </source>
</evidence>
<name>A0A1I4SCX9_ECTMO</name>
<evidence type="ECO:0000259" key="6">
    <source>
        <dbReference type="Pfam" id="PF07298"/>
    </source>
</evidence>
<evidence type="ECO:0000313" key="8">
    <source>
        <dbReference type="Proteomes" id="UP000199556"/>
    </source>
</evidence>
<feature type="transmembrane region" description="Helical" evidence="5">
    <location>
        <begin position="68"/>
        <end position="89"/>
    </location>
</feature>
<evidence type="ECO:0000313" key="7">
    <source>
        <dbReference type="EMBL" id="SFM62181.1"/>
    </source>
</evidence>
<keyword evidence="4 5" id="KW-0472">Membrane</keyword>
<evidence type="ECO:0000256" key="2">
    <source>
        <dbReference type="ARBA" id="ARBA00022692"/>
    </source>
</evidence>
<feature type="transmembrane region" description="Helical" evidence="5">
    <location>
        <begin position="161"/>
        <end position="183"/>
    </location>
</feature>
<keyword evidence="2 5" id="KW-0812">Transmembrane</keyword>
<protein>
    <submittedName>
        <fullName evidence="7">Uncharacterized membrane protein</fullName>
    </submittedName>
</protein>
<keyword evidence="8" id="KW-1185">Reference proteome</keyword>
<dbReference type="AlphaFoldDB" id="A0A1I4SCX9"/>
<dbReference type="RefSeq" id="WP_238619140.1">
    <property type="nucleotide sequence ID" value="NZ_FOUO01000015.1"/>
</dbReference>
<evidence type="ECO:0000256" key="5">
    <source>
        <dbReference type="SAM" id="Phobius"/>
    </source>
</evidence>
<dbReference type="InterPro" id="IPR009915">
    <property type="entry name" value="NnrU_dom"/>
</dbReference>
<evidence type="ECO:0000256" key="4">
    <source>
        <dbReference type="ARBA" id="ARBA00023136"/>
    </source>
</evidence>
<feature type="transmembrane region" description="Helical" evidence="5">
    <location>
        <begin position="124"/>
        <end position="141"/>
    </location>
</feature>
<organism evidence="7 8">
    <name type="scientific">Ectothiorhodospira mobilis</name>
    <dbReference type="NCBI Taxonomy" id="195064"/>
    <lineage>
        <taxon>Bacteria</taxon>
        <taxon>Pseudomonadati</taxon>
        <taxon>Pseudomonadota</taxon>
        <taxon>Gammaproteobacteria</taxon>
        <taxon>Chromatiales</taxon>
        <taxon>Ectothiorhodospiraceae</taxon>
        <taxon>Ectothiorhodospira</taxon>
    </lineage>
</organism>
<sequence length="188" mass="20305">MILGLVLFLGTHSLRIFAEDWRAARIQQFGEKGWTGIVSLVSLVGFVLIVWGFGMARAQPVVLWVPPGWTFHVNALLSLVAFVFLAAAYVPGNHIKAWVGHPMVIAVKSWALGHLLSNGSLADILLFGSFLVWAILSFRAASKRDALQGSAPAAANLKADAITVAAGLAGYLAFVFFLHLWLIGRPVM</sequence>
<dbReference type="STRING" id="195064.SAMN05421721_11529"/>
<reference evidence="7 8" key="1">
    <citation type="submission" date="2016-10" db="EMBL/GenBank/DDBJ databases">
        <authorList>
            <person name="de Groot N.N."/>
        </authorList>
    </citation>
    <scope>NUCLEOTIDE SEQUENCE [LARGE SCALE GENOMIC DNA]</scope>
    <source>
        <strain evidence="7 8">DSM 4180</strain>
    </source>
</reference>
<dbReference type="EMBL" id="FOUO01000015">
    <property type="protein sequence ID" value="SFM62181.1"/>
    <property type="molecule type" value="Genomic_DNA"/>
</dbReference>
<accession>A0A1I4SCX9</accession>
<comment type="subcellular location">
    <subcellularLocation>
        <location evidence="1">Membrane</location>
        <topology evidence="1">Multi-pass membrane protein</topology>
    </subcellularLocation>
</comment>
<dbReference type="Proteomes" id="UP000199556">
    <property type="component" value="Unassembled WGS sequence"/>
</dbReference>
<dbReference type="Pfam" id="PF07298">
    <property type="entry name" value="NnrU"/>
    <property type="match status" value="1"/>
</dbReference>
<keyword evidence="3 5" id="KW-1133">Transmembrane helix</keyword>
<proteinExistence type="predicted"/>
<feature type="domain" description="NnrU" evidence="6">
    <location>
        <begin position="1"/>
        <end position="185"/>
    </location>
</feature>
<feature type="transmembrane region" description="Helical" evidence="5">
    <location>
        <begin position="34"/>
        <end position="56"/>
    </location>
</feature>
<dbReference type="GO" id="GO:0016020">
    <property type="term" value="C:membrane"/>
    <property type="evidence" value="ECO:0007669"/>
    <property type="project" value="UniProtKB-SubCell"/>
</dbReference>